<dbReference type="EMBL" id="JAOQNS010000014">
    <property type="protein sequence ID" value="MCW2309763.1"/>
    <property type="molecule type" value="Genomic_DNA"/>
</dbReference>
<organism evidence="1 2">
    <name type="scientific">Rhodobium gokarnense</name>
    <dbReference type="NCBI Taxonomy" id="364296"/>
    <lineage>
        <taxon>Bacteria</taxon>
        <taxon>Pseudomonadati</taxon>
        <taxon>Pseudomonadota</taxon>
        <taxon>Alphaproteobacteria</taxon>
        <taxon>Hyphomicrobiales</taxon>
        <taxon>Rhodobiaceae</taxon>
        <taxon>Rhodobium</taxon>
    </lineage>
</organism>
<dbReference type="RefSeq" id="WP_264603339.1">
    <property type="nucleotide sequence ID" value="NZ_JAOQNS010000014.1"/>
</dbReference>
<comment type="caution">
    <text evidence="1">The sequence shown here is derived from an EMBL/GenBank/DDBJ whole genome shotgun (WGS) entry which is preliminary data.</text>
</comment>
<dbReference type="Pfam" id="PF14281">
    <property type="entry name" value="PDDEXK_4"/>
    <property type="match status" value="1"/>
</dbReference>
<name>A0ABT3HH88_9HYPH</name>
<gene>
    <name evidence="1" type="ORF">M2319_004122</name>
</gene>
<dbReference type="InterPro" id="IPR029470">
    <property type="entry name" value="PDDEXK_4"/>
</dbReference>
<dbReference type="Proteomes" id="UP001209755">
    <property type="component" value="Unassembled WGS sequence"/>
</dbReference>
<accession>A0ABT3HH88</accession>
<evidence type="ECO:0000313" key="1">
    <source>
        <dbReference type="EMBL" id="MCW2309763.1"/>
    </source>
</evidence>
<evidence type="ECO:0000313" key="2">
    <source>
        <dbReference type="Proteomes" id="UP001209755"/>
    </source>
</evidence>
<keyword evidence="2" id="KW-1185">Reference proteome</keyword>
<proteinExistence type="predicted"/>
<reference evidence="2" key="1">
    <citation type="submission" date="2023-07" db="EMBL/GenBank/DDBJ databases">
        <title>Genome sequencing of Purple Non-Sulfur Bacteria from various extreme environments.</title>
        <authorList>
            <person name="Mayer M."/>
        </authorList>
    </citation>
    <scope>NUCLEOTIDE SEQUENCE [LARGE SCALE GENOMIC DNA]</scope>
    <source>
        <strain evidence="2">DSM 17935</strain>
    </source>
</reference>
<evidence type="ECO:0008006" key="3">
    <source>
        <dbReference type="Google" id="ProtNLM"/>
    </source>
</evidence>
<sequence>MKLDHSDVAQLADRPLPRFDAGPLIDFTSFERGAVINGLGPLAMLARAHGCPFDKTAAMTFFGVRDASHSFYAPRLDWGFRPTEPQATDGLAHLLMAGDASLRARRIAAFLRALGTPSIPSVDVLEQAEARAEVDRIDLEILIPTADPRKRRPIIIEAKFGHHLTTGQLSRYLKARRNSRYDYANGDFVLLAENDRAAKRLKGRQVTKWRLVTWQTLWLRFERARPEEDNPDLSAFLSFLWNRVGRN</sequence>
<protein>
    <recommendedName>
        <fullName evidence="3">PD-(D/E)XK nuclease superfamily protein</fullName>
    </recommendedName>
</protein>